<reference evidence="1 2" key="2">
    <citation type="submission" date="2008-04" db="EMBL/GenBank/DDBJ databases">
        <authorList>
            <person name="Fulton L."/>
            <person name="Clifton S."/>
            <person name="Fulton B."/>
            <person name="Xu J."/>
            <person name="Minx P."/>
            <person name="Pepin K.H."/>
            <person name="Johnson M."/>
            <person name="Thiruvilangam P."/>
            <person name="Bhonagiri V."/>
            <person name="Nash W.E."/>
            <person name="Mardis E.R."/>
            <person name="Wilson R.K."/>
        </authorList>
    </citation>
    <scope>NUCLEOTIDE SEQUENCE [LARGE SCALE GENOMIC DNA]</scope>
    <source>
        <strain evidence="1 2">DSM 17393</strain>
    </source>
</reference>
<accession>B3C5M0</accession>
<comment type="caution">
    <text evidence="1">The sequence shown here is derived from an EMBL/GenBank/DDBJ whole genome shotgun (WGS) entry which is preliminary data.</text>
</comment>
<organism evidence="1 2">
    <name type="scientific">Bacteroides intestinalis DSM 17393</name>
    <dbReference type="NCBI Taxonomy" id="471870"/>
    <lineage>
        <taxon>Bacteria</taxon>
        <taxon>Pseudomonadati</taxon>
        <taxon>Bacteroidota</taxon>
        <taxon>Bacteroidia</taxon>
        <taxon>Bacteroidales</taxon>
        <taxon>Bacteroidaceae</taxon>
        <taxon>Bacteroides</taxon>
    </lineage>
</organism>
<name>B3C5M0_9BACE</name>
<evidence type="ECO:0000313" key="2">
    <source>
        <dbReference type="Proteomes" id="UP000004596"/>
    </source>
</evidence>
<dbReference type="Proteomes" id="UP000004596">
    <property type="component" value="Unassembled WGS sequence"/>
</dbReference>
<dbReference type="STRING" id="471870.BACINT_00202"/>
<gene>
    <name evidence="1" type="ORF">BACINT_00202</name>
</gene>
<sequence>MNKKRIILDALNKKRCFYSCTIGEYPFTFYWSDSKFDKLV</sequence>
<protein>
    <submittedName>
        <fullName evidence="1">Uncharacterized protein</fullName>
    </submittedName>
</protein>
<evidence type="ECO:0000313" key="1">
    <source>
        <dbReference type="EMBL" id="EDV07804.1"/>
    </source>
</evidence>
<proteinExistence type="predicted"/>
<reference evidence="1 2" key="1">
    <citation type="submission" date="2008-04" db="EMBL/GenBank/DDBJ databases">
        <title>Draft genome sequence of Bacteroides intestinalis (DSM 17393).</title>
        <authorList>
            <person name="Sudarsanam P."/>
            <person name="Ley R."/>
            <person name="Guruge J."/>
            <person name="Turnbaugh P.J."/>
            <person name="Mahowald M."/>
            <person name="Liep D."/>
            <person name="Gordon J."/>
        </authorList>
    </citation>
    <scope>NUCLEOTIDE SEQUENCE [LARGE SCALE GENOMIC DNA]</scope>
    <source>
        <strain evidence="1 2">DSM 17393</strain>
    </source>
</reference>
<dbReference type="EMBL" id="ABJL02000001">
    <property type="protein sequence ID" value="EDV07804.1"/>
    <property type="molecule type" value="Genomic_DNA"/>
</dbReference>
<dbReference type="AlphaFoldDB" id="B3C5M0"/>